<evidence type="ECO:0000256" key="4">
    <source>
        <dbReference type="ARBA" id="ARBA00023143"/>
    </source>
</evidence>
<keyword evidence="4 6" id="KW-0975">Bacterial flagellum</keyword>
<comment type="function">
    <text evidence="5 6">Structural component of flagellum, the bacterial motility apparatus. Part of the rod structure of flagellar basal body.</text>
</comment>
<dbReference type="RefSeq" id="WP_151572057.1">
    <property type="nucleotide sequence ID" value="NZ_WBOT01000001.1"/>
</dbReference>
<accession>A0A7V7RPX8</accession>
<dbReference type="PANTHER" id="PTHR30435">
    <property type="entry name" value="FLAGELLAR PROTEIN"/>
    <property type="match status" value="1"/>
</dbReference>
<dbReference type="Proteomes" id="UP000441354">
    <property type="component" value="Unassembled WGS sequence"/>
</dbReference>
<proteinExistence type="inferred from homology"/>
<feature type="domain" description="Flagellar basal body rod protein N-terminal" evidence="7">
    <location>
        <begin position="15"/>
        <end position="38"/>
    </location>
</feature>
<dbReference type="InterPro" id="IPR001444">
    <property type="entry name" value="Flag_bb_rod_N"/>
</dbReference>
<dbReference type="Pfam" id="PF00460">
    <property type="entry name" value="Flg_bb_rod"/>
    <property type="match status" value="1"/>
</dbReference>
<dbReference type="EMBL" id="WBOT01000001">
    <property type="protein sequence ID" value="KAB2335414.1"/>
    <property type="molecule type" value="Genomic_DNA"/>
</dbReference>
<dbReference type="PANTHER" id="PTHR30435:SF12">
    <property type="entry name" value="FLAGELLAR BASAL BODY ROD PROTEIN FLGB"/>
    <property type="match status" value="1"/>
</dbReference>
<keyword evidence="8" id="KW-0282">Flagellum</keyword>
<keyword evidence="8" id="KW-0966">Cell projection</keyword>
<dbReference type="AlphaFoldDB" id="A0A7V7RPX8"/>
<dbReference type="GO" id="GO:0030694">
    <property type="term" value="C:bacterial-type flagellum basal body, rod"/>
    <property type="evidence" value="ECO:0007669"/>
    <property type="project" value="InterPro"/>
</dbReference>
<evidence type="ECO:0000256" key="5">
    <source>
        <dbReference type="ARBA" id="ARBA00024934"/>
    </source>
</evidence>
<comment type="caution">
    <text evidence="8">The sequence shown here is derived from an EMBL/GenBank/DDBJ whole genome shotgun (WGS) entry which is preliminary data.</text>
</comment>
<dbReference type="PIRSF" id="PIRSF002889">
    <property type="entry name" value="Rod_FlgB"/>
    <property type="match status" value="1"/>
</dbReference>
<comment type="similarity">
    <text evidence="2 6">Belongs to the flagella basal body rod proteins family.</text>
</comment>
<evidence type="ECO:0000313" key="8">
    <source>
        <dbReference type="EMBL" id="KAB2335414.1"/>
    </source>
</evidence>
<comment type="subcellular location">
    <subcellularLocation>
        <location evidence="1 6">Bacterial flagellum basal body</location>
    </subcellularLocation>
</comment>
<evidence type="ECO:0000256" key="1">
    <source>
        <dbReference type="ARBA" id="ARBA00004117"/>
    </source>
</evidence>
<name>A0A7V7RPX8_9BACI</name>
<protein>
    <recommendedName>
        <fullName evidence="3 6">Flagellar basal body rod protein FlgB</fullName>
    </recommendedName>
</protein>
<keyword evidence="8" id="KW-0969">Cilium</keyword>
<dbReference type="NCBIfam" id="TIGR01396">
    <property type="entry name" value="FlgB"/>
    <property type="match status" value="1"/>
</dbReference>
<organism evidence="8 9">
    <name type="scientific">Bacillus mesophilum</name>
    <dbReference type="NCBI Taxonomy" id="1071718"/>
    <lineage>
        <taxon>Bacteria</taxon>
        <taxon>Bacillati</taxon>
        <taxon>Bacillota</taxon>
        <taxon>Bacilli</taxon>
        <taxon>Bacillales</taxon>
        <taxon>Bacillaceae</taxon>
        <taxon>Bacillus</taxon>
    </lineage>
</organism>
<dbReference type="InterPro" id="IPR006300">
    <property type="entry name" value="FlgB"/>
</dbReference>
<evidence type="ECO:0000259" key="7">
    <source>
        <dbReference type="Pfam" id="PF00460"/>
    </source>
</evidence>
<evidence type="ECO:0000256" key="6">
    <source>
        <dbReference type="PIRNR" id="PIRNR002889"/>
    </source>
</evidence>
<evidence type="ECO:0000256" key="2">
    <source>
        <dbReference type="ARBA" id="ARBA00009677"/>
    </source>
</evidence>
<evidence type="ECO:0000256" key="3">
    <source>
        <dbReference type="ARBA" id="ARBA00014376"/>
    </source>
</evidence>
<dbReference type="GO" id="GO:0071978">
    <property type="term" value="P:bacterial-type flagellum-dependent swarming motility"/>
    <property type="evidence" value="ECO:0007669"/>
    <property type="project" value="TreeGrafter"/>
</dbReference>
<evidence type="ECO:0000313" key="9">
    <source>
        <dbReference type="Proteomes" id="UP000441354"/>
    </source>
</evidence>
<gene>
    <name evidence="8" type="primary">flgB</name>
    <name evidence="8" type="ORF">F7732_02245</name>
</gene>
<sequence length="130" mass="14211">MNLFSGTISTIEGSLNYSSLKQKVISQNIANVDTPGYKAKDVSFKDTLNQAMAGAQKAYRTDARHYEFKSNAAANGIVSQRNVSYNESGNSVDIDKEMSDLATNQIYYNALVDRMSGKLSSLQNVLKGGR</sequence>
<keyword evidence="9" id="KW-1185">Reference proteome</keyword>
<reference evidence="8 9" key="1">
    <citation type="journal article" date="2014" name="Arch. Microbiol.">
        <title>Bacillus mesophilum sp. nov., strain IITR-54T, a novel 4-chlorobiphenyl dechlorinating bacterium.</title>
        <authorList>
            <person name="Manickam N."/>
            <person name="Singh N.K."/>
            <person name="Bajaj A."/>
            <person name="Kumar R.M."/>
            <person name="Kaur G."/>
            <person name="Kaur N."/>
            <person name="Bala M."/>
            <person name="Kumar A."/>
            <person name="Mayilraj S."/>
        </authorList>
    </citation>
    <scope>NUCLEOTIDE SEQUENCE [LARGE SCALE GENOMIC DNA]</scope>
    <source>
        <strain evidence="8 9">IITR-54</strain>
    </source>
</reference>
<dbReference type="OrthoDB" id="9792068at2"/>
<comment type="subunit">
    <text evidence="6">The basal body constitutes a major portion of the flagellar organelle and consists of a number of rings mounted on a central rod.</text>
</comment>